<dbReference type="Gene3D" id="3.30.565.10">
    <property type="entry name" value="Histidine kinase-like ATPase, C-terminal domain"/>
    <property type="match status" value="1"/>
</dbReference>
<dbReference type="SUPFAM" id="SSF55874">
    <property type="entry name" value="ATPase domain of HSP90 chaperone/DNA topoisomerase II/histidine kinase"/>
    <property type="match status" value="1"/>
</dbReference>
<comment type="subcellular location">
    <subcellularLocation>
        <location evidence="2">Cell inner membrane</location>
        <topology evidence="2">Multi-pass membrane protein</topology>
    </subcellularLocation>
</comment>
<dbReference type="Proteomes" id="UP000240505">
    <property type="component" value="Chromosome"/>
</dbReference>
<dbReference type="Pfam" id="PF01590">
    <property type="entry name" value="GAF"/>
    <property type="match status" value="1"/>
</dbReference>
<organism evidence="10 11">
    <name type="scientific">Pseudoduganella armeniaca</name>
    <dbReference type="NCBI Taxonomy" id="2072590"/>
    <lineage>
        <taxon>Bacteria</taxon>
        <taxon>Pseudomonadati</taxon>
        <taxon>Pseudomonadota</taxon>
        <taxon>Betaproteobacteria</taxon>
        <taxon>Burkholderiales</taxon>
        <taxon>Oxalobacteraceae</taxon>
        <taxon>Telluria group</taxon>
        <taxon>Pseudoduganella</taxon>
    </lineage>
</organism>
<feature type="modified residue" description="4-aspartylphosphate" evidence="7">
    <location>
        <position position="638"/>
    </location>
</feature>
<dbReference type="PRINTS" id="PR00344">
    <property type="entry name" value="BCTRLSENSOR"/>
</dbReference>
<dbReference type="OrthoDB" id="9087351at2"/>
<dbReference type="SMART" id="SM00065">
    <property type="entry name" value="GAF"/>
    <property type="match status" value="1"/>
</dbReference>
<reference evidence="10 11" key="1">
    <citation type="submission" date="2018-03" db="EMBL/GenBank/DDBJ databases">
        <title>Massilia armeniaca sp. nov., isolated from desert soil.</title>
        <authorList>
            <person name="Huang H."/>
            <person name="Ren M."/>
        </authorList>
    </citation>
    <scope>NUCLEOTIDE SEQUENCE [LARGE SCALE GENOMIC DNA]</scope>
    <source>
        <strain evidence="10 11">ZMN-3</strain>
    </source>
</reference>
<dbReference type="Gene3D" id="3.30.450.20">
    <property type="entry name" value="PAS domain"/>
    <property type="match status" value="1"/>
</dbReference>
<dbReference type="InterPro" id="IPR036097">
    <property type="entry name" value="HisK_dim/P_sf"/>
</dbReference>
<keyword evidence="11" id="KW-1185">Reference proteome</keyword>
<dbReference type="SUPFAM" id="SSF55781">
    <property type="entry name" value="GAF domain-like"/>
    <property type="match status" value="1"/>
</dbReference>
<dbReference type="EMBL" id="CP028324">
    <property type="protein sequence ID" value="AVR97907.1"/>
    <property type="molecule type" value="Genomic_DNA"/>
</dbReference>
<name>A0A2R4CE36_9BURK</name>
<dbReference type="Gene3D" id="3.30.450.40">
    <property type="match status" value="1"/>
</dbReference>
<keyword evidence="4 7" id="KW-0597">Phosphoprotein</keyword>
<evidence type="ECO:0000313" key="11">
    <source>
        <dbReference type="Proteomes" id="UP000240505"/>
    </source>
</evidence>
<evidence type="ECO:0000256" key="3">
    <source>
        <dbReference type="ARBA" id="ARBA00012438"/>
    </source>
</evidence>
<dbReference type="InterPro" id="IPR029016">
    <property type="entry name" value="GAF-like_dom_sf"/>
</dbReference>
<dbReference type="InterPro" id="IPR011006">
    <property type="entry name" value="CheY-like_superfamily"/>
</dbReference>
<dbReference type="SUPFAM" id="SSF47384">
    <property type="entry name" value="Homodimeric domain of signal transducing histidine kinase"/>
    <property type="match status" value="1"/>
</dbReference>
<dbReference type="FunFam" id="3.30.565.10:FF:000006">
    <property type="entry name" value="Sensor histidine kinase WalK"/>
    <property type="match status" value="1"/>
</dbReference>
<evidence type="ECO:0000256" key="1">
    <source>
        <dbReference type="ARBA" id="ARBA00000085"/>
    </source>
</evidence>
<evidence type="ECO:0000256" key="6">
    <source>
        <dbReference type="ARBA" id="ARBA00022777"/>
    </source>
</evidence>
<dbReference type="InterPro" id="IPR003018">
    <property type="entry name" value="GAF"/>
</dbReference>
<feature type="domain" description="Response regulatory" evidence="9">
    <location>
        <begin position="589"/>
        <end position="705"/>
    </location>
</feature>
<dbReference type="InterPro" id="IPR003594">
    <property type="entry name" value="HATPase_dom"/>
</dbReference>
<dbReference type="EC" id="2.7.13.3" evidence="3"/>
<dbReference type="PANTHER" id="PTHR43047">
    <property type="entry name" value="TWO-COMPONENT HISTIDINE PROTEIN KINASE"/>
    <property type="match status" value="1"/>
</dbReference>
<dbReference type="SMART" id="SM00448">
    <property type="entry name" value="REC"/>
    <property type="match status" value="1"/>
</dbReference>
<dbReference type="InterPro" id="IPR001789">
    <property type="entry name" value="Sig_transdc_resp-reg_receiver"/>
</dbReference>
<dbReference type="SMART" id="SM00387">
    <property type="entry name" value="HATPase_c"/>
    <property type="match status" value="1"/>
</dbReference>
<dbReference type="InterPro" id="IPR036890">
    <property type="entry name" value="HATPase_C_sf"/>
</dbReference>
<dbReference type="GO" id="GO:0009927">
    <property type="term" value="F:histidine phosphotransfer kinase activity"/>
    <property type="evidence" value="ECO:0007669"/>
    <property type="project" value="TreeGrafter"/>
</dbReference>
<dbReference type="InterPro" id="IPR004358">
    <property type="entry name" value="Sig_transdc_His_kin-like_C"/>
</dbReference>
<comment type="catalytic activity">
    <reaction evidence="1">
        <text>ATP + protein L-histidine = ADP + protein N-phospho-L-histidine.</text>
        <dbReference type="EC" id="2.7.13.3"/>
    </reaction>
</comment>
<dbReference type="Pfam" id="PF00072">
    <property type="entry name" value="Response_reg"/>
    <property type="match status" value="1"/>
</dbReference>
<dbReference type="Gene3D" id="3.40.50.2300">
    <property type="match status" value="1"/>
</dbReference>
<dbReference type="InterPro" id="IPR013656">
    <property type="entry name" value="PAS_4"/>
</dbReference>
<dbReference type="PROSITE" id="PS50110">
    <property type="entry name" value="RESPONSE_REGULATORY"/>
    <property type="match status" value="1"/>
</dbReference>
<evidence type="ECO:0000256" key="5">
    <source>
        <dbReference type="ARBA" id="ARBA00022679"/>
    </source>
</evidence>
<dbReference type="SMART" id="SM00388">
    <property type="entry name" value="HisKA"/>
    <property type="match status" value="1"/>
</dbReference>
<gene>
    <name evidence="10" type="ORF">C9I28_21385</name>
</gene>
<evidence type="ECO:0000313" key="10">
    <source>
        <dbReference type="EMBL" id="AVR97907.1"/>
    </source>
</evidence>
<dbReference type="PANTHER" id="PTHR43047:SF72">
    <property type="entry name" value="OSMOSENSING HISTIDINE PROTEIN KINASE SLN1"/>
    <property type="match status" value="1"/>
</dbReference>
<sequence>MNWPRLTADSPATASNPTRMEQRMTAFDWSRTPLGDVDAWPPSLCNAVRLLLDCKLPMYLAWGEQFTQFYNDAYVPILGEKDADALGSDARVTWSEIWPTIGPMWQKVLTGEGIGFERFKLTIERFGYPEDCYFSFSYSPVRADDGTPQGVLVTFAETTREVLAEQRQAFQLALTDALRALDDPQAITSQAASMLGEHVSADRVGYGEIDAVSDSVSVRRDWTADSGTMHSLAGETRPLDSFGPNIIAVLKAGQTLRLDDIQADPRSSPYAAGYASIGTKSLLVVPLVKGGRLVAILYLHCANPRRWSDADVFLAEEVAQRTWDAIERANAQNALRLANSRKDEFLAMLAHELRNPLAPIGGAAQLLGLGQVEGGRAIEIGRIISRQVGHMTALLNDLLDVSRVTRGMVELELDAVDMRAVVDTASEQVRPLVEQRRHVLAYTAPAQPIMVHGDFVRLVQVLANVINNAAKYTPPGGRLAVVLREQADRVVIAVSDNGNGIAPELLPDVFDSFIQGRRTLGRAQGGLGLGLALVKSLVELHCGRVNAHSAGEGQGSTITIELPRWQGATVEPAAREGEARHCSKTAPLNILLVDDNADGAMMLAQLIGQLGHVVTVVHDARSALASAAAVAPHVVLLDIGLPDIDGYELIACLKTQPDCANARFIAVTGYGQGQDRQRAFDAGFWRHMTKPACVDTLAGYLAEAAQLPAVSASATREG</sequence>
<dbReference type="AlphaFoldDB" id="A0A2R4CE36"/>
<evidence type="ECO:0000256" key="7">
    <source>
        <dbReference type="PROSITE-ProRule" id="PRU00169"/>
    </source>
</evidence>
<dbReference type="CDD" id="cd00082">
    <property type="entry name" value="HisKA"/>
    <property type="match status" value="1"/>
</dbReference>
<dbReference type="InterPro" id="IPR005467">
    <property type="entry name" value="His_kinase_dom"/>
</dbReference>
<dbReference type="GO" id="GO:0005886">
    <property type="term" value="C:plasma membrane"/>
    <property type="evidence" value="ECO:0007669"/>
    <property type="project" value="UniProtKB-SubCell"/>
</dbReference>
<keyword evidence="6 10" id="KW-0418">Kinase</keyword>
<evidence type="ECO:0000259" key="9">
    <source>
        <dbReference type="PROSITE" id="PS50110"/>
    </source>
</evidence>
<dbReference type="KEGG" id="masz:C9I28_21385"/>
<proteinExistence type="predicted"/>
<feature type="domain" description="Histidine kinase" evidence="8">
    <location>
        <begin position="348"/>
        <end position="566"/>
    </location>
</feature>
<evidence type="ECO:0000259" key="8">
    <source>
        <dbReference type="PROSITE" id="PS50109"/>
    </source>
</evidence>
<dbReference type="Gene3D" id="1.10.287.130">
    <property type="match status" value="1"/>
</dbReference>
<evidence type="ECO:0000256" key="2">
    <source>
        <dbReference type="ARBA" id="ARBA00004429"/>
    </source>
</evidence>
<dbReference type="GO" id="GO:0000155">
    <property type="term" value="F:phosphorelay sensor kinase activity"/>
    <property type="evidence" value="ECO:0007669"/>
    <property type="project" value="InterPro"/>
</dbReference>
<evidence type="ECO:0000256" key="4">
    <source>
        <dbReference type="ARBA" id="ARBA00022553"/>
    </source>
</evidence>
<dbReference type="Pfam" id="PF08448">
    <property type="entry name" value="PAS_4"/>
    <property type="match status" value="1"/>
</dbReference>
<dbReference type="CDD" id="cd00075">
    <property type="entry name" value="HATPase"/>
    <property type="match status" value="1"/>
</dbReference>
<protein>
    <recommendedName>
        <fullName evidence="3">histidine kinase</fullName>
        <ecNumber evidence="3">2.7.13.3</ecNumber>
    </recommendedName>
</protein>
<dbReference type="Pfam" id="PF02518">
    <property type="entry name" value="HATPase_c"/>
    <property type="match status" value="1"/>
</dbReference>
<dbReference type="Pfam" id="PF00512">
    <property type="entry name" value="HisKA"/>
    <property type="match status" value="1"/>
</dbReference>
<dbReference type="InterPro" id="IPR003661">
    <property type="entry name" value="HisK_dim/P_dom"/>
</dbReference>
<dbReference type="PROSITE" id="PS50109">
    <property type="entry name" value="HIS_KIN"/>
    <property type="match status" value="1"/>
</dbReference>
<keyword evidence="5" id="KW-0808">Transferase</keyword>
<dbReference type="SUPFAM" id="SSF52172">
    <property type="entry name" value="CheY-like"/>
    <property type="match status" value="1"/>
</dbReference>
<accession>A0A2R4CE36</accession>